<organism evidence="2 3">
    <name type="scientific">Planctopirus ephydatiae</name>
    <dbReference type="NCBI Taxonomy" id="2528019"/>
    <lineage>
        <taxon>Bacteria</taxon>
        <taxon>Pseudomonadati</taxon>
        <taxon>Planctomycetota</taxon>
        <taxon>Planctomycetia</taxon>
        <taxon>Planctomycetales</taxon>
        <taxon>Planctomycetaceae</taxon>
        <taxon>Planctopirus</taxon>
    </lineage>
</organism>
<dbReference type="AlphaFoldDB" id="A0A518GJP6"/>
<feature type="compositionally biased region" description="Low complexity" evidence="1">
    <location>
        <begin position="68"/>
        <end position="82"/>
    </location>
</feature>
<dbReference type="Proteomes" id="UP000315349">
    <property type="component" value="Chromosome"/>
</dbReference>
<feature type="compositionally biased region" description="Polar residues" evidence="1">
    <location>
        <begin position="58"/>
        <end position="67"/>
    </location>
</feature>
<name>A0A518GJP6_9PLAN</name>
<dbReference type="RefSeq" id="WP_145295806.1">
    <property type="nucleotide sequence ID" value="NZ_CP036299.1"/>
</dbReference>
<reference evidence="2 3" key="1">
    <citation type="submission" date="2019-02" db="EMBL/GenBank/DDBJ databases">
        <title>Deep-cultivation of Planctomycetes and their phenomic and genomic characterization uncovers novel biology.</title>
        <authorList>
            <person name="Wiegand S."/>
            <person name="Jogler M."/>
            <person name="Boedeker C."/>
            <person name="Pinto D."/>
            <person name="Vollmers J."/>
            <person name="Rivas-Marin E."/>
            <person name="Kohn T."/>
            <person name="Peeters S.H."/>
            <person name="Heuer A."/>
            <person name="Rast P."/>
            <person name="Oberbeckmann S."/>
            <person name="Bunk B."/>
            <person name="Jeske O."/>
            <person name="Meyerdierks A."/>
            <person name="Storesund J.E."/>
            <person name="Kallscheuer N."/>
            <person name="Luecker S."/>
            <person name="Lage O.M."/>
            <person name="Pohl T."/>
            <person name="Merkel B.J."/>
            <person name="Hornburger P."/>
            <person name="Mueller R.-W."/>
            <person name="Bruemmer F."/>
            <person name="Labrenz M."/>
            <person name="Spormann A.M."/>
            <person name="Op den Camp H."/>
            <person name="Overmann J."/>
            <person name="Amann R."/>
            <person name="Jetten M.S.M."/>
            <person name="Mascher T."/>
            <person name="Medema M.H."/>
            <person name="Devos D.P."/>
            <person name="Kaster A.-K."/>
            <person name="Ovreas L."/>
            <person name="Rohde M."/>
            <person name="Galperin M.Y."/>
            <person name="Jogler C."/>
        </authorList>
    </citation>
    <scope>NUCLEOTIDE SEQUENCE [LARGE SCALE GENOMIC DNA]</scope>
    <source>
        <strain evidence="2 3">Spb1</strain>
    </source>
</reference>
<accession>A0A518GJP6</accession>
<evidence type="ECO:0000256" key="1">
    <source>
        <dbReference type="SAM" id="MobiDB-lite"/>
    </source>
</evidence>
<dbReference type="OrthoDB" id="247580at2"/>
<dbReference type="EMBL" id="CP036299">
    <property type="protein sequence ID" value="QDV28825.1"/>
    <property type="molecule type" value="Genomic_DNA"/>
</dbReference>
<dbReference type="KEGG" id="peh:Spb1_06900"/>
<feature type="region of interest" description="Disordered" evidence="1">
    <location>
        <begin position="41"/>
        <end position="84"/>
    </location>
</feature>
<protein>
    <submittedName>
        <fullName evidence="2">Uncharacterized protein</fullName>
    </submittedName>
</protein>
<keyword evidence="3" id="KW-1185">Reference proteome</keyword>
<evidence type="ECO:0000313" key="2">
    <source>
        <dbReference type="EMBL" id="QDV28825.1"/>
    </source>
</evidence>
<gene>
    <name evidence="2" type="ORF">Spb1_06900</name>
</gene>
<proteinExistence type="predicted"/>
<sequence length="542" mass="60056">MSSRADIFSAGLWLQFGRTPRHWLFFLAGCSLIISGCGDRPAVSQPAGDQNADRQVASPASPQVGSDSQNSTTSQTNQAAQRRAAEIASNMQDEPEMVVSDADPQAFASSQTGGESNPRVQMAARPAGPELATLPAPAKTPAELEALGFRVITSPHIVIVTDLPLAEVAKLPELGEALLQRLQNDFYINWPENQQLTGYVMSDMTSFRETGLLPEDLPGFLHGRHRGSEFWMKMQATPYYLRHLFLHELTHVVTLIGEREDLPVGFKEGIAEWYATNYIDEAGKPYFGVLPGRPEDFSGWGRIGLIQEDLATGKGRSFADLLTIDAHEFSTNDDYAWAWLWIQFCSQHPTYGPDFAKLRTSRTLEEFLQVARQADQTSTTWLSSDWLRLSTDICFGYDTALATTLHRPIEPLADQPVTRSISAKAGWQSTGLLVPQGTTIRLRAKGQVELNRTTRPWISQPQGISVDYANGQKLGRLMAWWGIPDLPLTAHGAEFTEVIPAGQIARLTAPRDAVLFLRINDHFYDLANNSGEYEVVIEQNVE</sequence>
<evidence type="ECO:0000313" key="3">
    <source>
        <dbReference type="Proteomes" id="UP000315349"/>
    </source>
</evidence>
<dbReference type="Gene3D" id="2.60.120.430">
    <property type="entry name" value="Galactose-binding lectin"/>
    <property type="match status" value="1"/>
</dbReference>